<evidence type="ECO:0000313" key="4">
    <source>
        <dbReference type="EMBL" id="GJS99073.1"/>
    </source>
</evidence>
<feature type="domain" description="CCHC-type" evidence="3">
    <location>
        <begin position="189"/>
        <end position="204"/>
    </location>
</feature>
<dbReference type="SUPFAM" id="SSF57756">
    <property type="entry name" value="Retrovirus zinc finger-like domains"/>
    <property type="match status" value="1"/>
</dbReference>
<dbReference type="InterPro" id="IPR001878">
    <property type="entry name" value="Znf_CCHC"/>
</dbReference>
<sequence length="574" mass="65965">MHNNIMAAGPYTPTIITTLAVPATEDSPAVPEQTTVETIMNMTPKNRAHFESEKEAIHLILTGIGDEIYSTVDAYQTAQEIYKGKEIAKPITPPSESASEEDSDPEQAQRDKDMQKNLALIAKYFKKIYKPTNNNLRTSSNTRNKNVDTTPRYKNDNQTGKLGNQRVVNVAGARETVGGQVVQQSGIQCFNCKEFGHYAKECRKPKRVKDSTYHKEKMLLCKQAEKGVQLQVEQSDWLEDTEEEIDEQELEAHYMEMGDSNVLPDSPDMCDNDIQDDQNDVECDDKHVALANLIANLKQECGYYSKTEFERYKAFNDRTVDYDKLERKLNETLGLLAKKEIDIKEGLKVKAYEISVVKEKHDELVKQSLLTKSHYEGLVKEKTKVITDLKLKEEKDIDKMISMENQLKFLNEIVYKRSQSIQTIHMLAPKCPTFNGRPTFANPMYLKKAQYEKPCLYAIPHDQSDPANRLVPDREETLTLDNESRSKLNKDLVKPFDYTKLNSLYEIFKPPTQHYEIQFAQANEIRKKMWRKSFVKTKPNIFKNIDFLPVSKSISKSRQAYNVMTNNINHLSIS</sequence>
<keyword evidence="1" id="KW-0863">Zinc-finger</keyword>
<accession>A0ABQ5AAK6</accession>
<keyword evidence="1" id="KW-0862">Zinc</keyword>
<keyword evidence="5" id="KW-1185">Reference proteome</keyword>
<feature type="region of interest" description="Disordered" evidence="2">
    <location>
        <begin position="132"/>
        <end position="160"/>
    </location>
</feature>
<feature type="region of interest" description="Disordered" evidence="2">
    <location>
        <begin position="86"/>
        <end position="111"/>
    </location>
</feature>
<comment type="caution">
    <text evidence="4">The sequence shown here is derived from an EMBL/GenBank/DDBJ whole genome shotgun (WGS) entry which is preliminary data.</text>
</comment>
<evidence type="ECO:0000256" key="2">
    <source>
        <dbReference type="SAM" id="MobiDB-lite"/>
    </source>
</evidence>
<reference evidence="4" key="2">
    <citation type="submission" date="2022-01" db="EMBL/GenBank/DDBJ databases">
        <authorList>
            <person name="Yamashiro T."/>
            <person name="Shiraishi A."/>
            <person name="Satake H."/>
            <person name="Nakayama K."/>
        </authorList>
    </citation>
    <scope>NUCLEOTIDE SEQUENCE</scope>
</reference>
<name>A0ABQ5AAK6_9ASTR</name>
<dbReference type="Gene3D" id="4.10.60.10">
    <property type="entry name" value="Zinc finger, CCHC-type"/>
    <property type="match status" value="1"/>
</dbReference>
<evidence type="ECO:0000256" key="1">
    <source>
        <dbReference type="PROSITE-ProRule" id="PRU00047"/>
    </source>
</evidence>
<proteinExistence type="predicted"/>
<dbReference type="Proteomes" id="UP001151760">
    <property type="component" value="Unassembled WGS sequence"/>
</dbReference>
<evidence type="ECO:0000259" key="3">
    <source>
        <dbReference type="PROSITE" id="PS50158"/>
    </source>
</evidence>
<evidence type="ECO:0000313" key="5">
    <source>
        <dbReference type="Proteomes" id="UP001151760"/>
    </source>
</evidence>
<dbReference type="PROSITE" id="PS50158">
    <property type="entry name" value="ZF_CCHC"/>
    <property type="match status" value="1"/>
</dbReference>
<dbReference type="SMART" id="SM00343">
    <property type="entry name" value="ZnF_C2HC"/>
    <property type="match status" value="1"/>
</dbReference>
<organism evidence="4 5">
    <name type="scientific">Tanacetum coccineum</name>
    <dbReference type="NCBI Taxonomy" id="301880"/>
    <lineage>
        <taxon>Eukaryota</taxon>
        <taxon>Viridiplantae</taxon>
        <taxon>Streptophyta</taxon>
        <taxon>Embryophyta</taxon>
        <taxon>Tracheophyta</taxon>
        <taxon>Spermatophyta</taxon>
        <taxon>Magnoliopsida</taxon>
        <taxon>eudicotyledons</taxon>
        <taxon>Gunneridae</taxon>
        <taxon>Pentapetalae</taxon>
        <taxon>asterids</taxon>
        <taxon>campanulids</taxon>
        <taxon>Asterales</taxon>
        <taxon>Asteraceae</taxon>
        <taxon>Asteroideae</taxon>
        <taxon>Anthemideae</taxon>
        <taxon>Anthemidinae</taxon>
        <taxon>Tanacetum</taxon>
    </lineage>
</organism>
<feature type="compositionally biased region" description="Low complexity" evidence="2">
    <location>
        <begin position="132"/>
        <end position="144"/>
    </location>
</feature>
<dbReference type="Pfam" id="PF00098">
    <property type="entry name" value="zf-CCHC"/>
    <property type="match status" value="1"/>
</dbReference>
<reference evidence="4" key="1">
    <citation type="journal article" date="2022" name="Int. J. Mol. Sci.">
        <title>Draft Genome of Tanacetum Coccineum: Genomic Comparison of Closely Related Tanacetum-Family Plants.</title>
        <authorList>
            <person name="Yamashiro T."/>
            <person name="Shiraishi A."/>
            <person name="Nakayama K."/>
            <person name="Satake H."/>
        </authorList>
    </citation>
    <scope>NUCLEOTIDE SEQUENCE</scope>
</reference>
<keyword evidence="1" id="KW-0479">Metal-binding</keyword>
<dbReference type="EMBL" id="BQNB010012091">
    <property type="protein sequence ID" value="GJS99073.1"/>
    <property type="molecule type" value="Genomic_DNA"/>
</dbReference>
<gene>
    <name evidence="4" type="ORF">Tco_0820243</name>
</gene>
<dbReference type="InterPro" id="IPR036875">
    <property type="entry name" value="Znf_CCHC_sf"/>
</dbReference>
<protein>
    <submittedName>
        <fullName evidence="4">Retrovirus-related pol polyprotein from transposon TNT 1-94</fullName>
    </submittedName>
</protein>